<dbReference type="InterPro" id="IPR009057">
    <property type="entry name" value="Homeodomain-like_sf"/>
</dbReference>
<evidence type="ECO:0000256" key="7">
    <source>
        <dbReference type="ARBA" id="ARBA00023242"/>
    </source>
</evidence>
<feature type="region of interest" description="Disordered" evidence="9">
    <location>
        <begin position="29"/>
        <end position="48"/>
    </location>
</feature>
<evidence type="ECO:0000256" key="9">
    <source>
        <dbReference type="SAM" id="MobiDB-lite"/>
    </source>
</evidence>
<sequence length="279" mass="31720">MGEKDPVVPGSTKGETPRLKLLDQRIRQQQSLQQGGAMESHPWRPQRGLPERSVSILRAWLFEHFLHPYPSDVDKHILARQTGLSRSQVSNWFINARVRLWKPMVEEMYMEETKEQDNQHSSQGTPECESNDNNSRPNSTLLRSNQNPNPISSLDEDHEHKPFSSHPRIDSDSLTSMINKHQVPRAENLGVVDLDFSAYNESSSSQNFGNGVSLTLGLQQHTGGGMSLSFSPTNQQTMFFSREQMEDCQPVQFSILDGEGQNLRYRNLMEAQMLHDFAG</sequence>
<feature type="DNA-binding region" description="Homeobox" evidence="8">
    <location>
        <begin position="42"/>
        <end position="104"/>
    </location>
</feature>
<dbReference type="GO" id="GO:0003677">
    <property type="term" value="F:DNA binding"/>
    <property type="evidence" value="ECO:0007669"/>
    <property type="project" value="UniProtKB-UniRule"/>
</dbReference>
<dbReference type="GO" id="GO:0006355">
    <property type="term" value="P:regulation of DNA-templated transcription"/>
    <property type="evidence" value="ECO:0007669"/>
    <property type="project" value="InterPro"/>
</dbReference>
<dbReference type="SMART" id="SM00389">
    <property type="entry name" value="HOX"/>
    <property type="match status" value="1"/>
</dbReference>
<keyword evidence="6" id="KW-0804">Transcription</keyword>
<proteinExistence type="inferred from homology"/>
<evidence type="ECO:0000256" key="4">
    <source>
        <dbReference type="ARBA" id="ARBA00023125"/>
    </source>
</evidence>
<keyword evidence="3" id="KW-0805">Transcription regulation</keyword>
<keyword evidence="4 8" id="KW-0238">DNA-binding</keyword>
<dbReference type="GO" id="GO:0005634">
    <property type="term" value="C:nucleus"/>
    <property type="evidence" value="ECO:0007669"/>
    <property type="project" value="UniProtKB-SubCell"/>
</dbReference>
<organism evidence="11 12">
    <name type="scientific">Asparagus officinalis</name>
    <name type="common">Garden asparagus</name>
    <dbReference type="NCBI Taxonomy" id="4686"/>
    <lineage>
        <taxon>Eukaryota</taxon>
        <taxon>Viridiplantae</taxon>
        <taxon>Streptophyta</taxon>
        <taxon>Embryophyta</taxon>
        <taxon>Tracheophyta</taxon>
        <taxon>Spermatophyta</taxon>
        <taxon>Magnoliopsida</taxon>
        <taxon>Liliopsida</taxon>
        <taxon>Asparagales</taxon>
        <taxon>Asparagaceae</taxon>
        <taxon>Asparagoideae</taxon>
        <taxon>Asparagus</taxon>
    </lineage>
</organism>
<dbReference type="EMBL" id="CM007384">
    <property type="protein sequence ID" value="ONK72906.1"/>
    <property type="molecule type" value="Genomic_DNA"/>
</dbReference>
<evidence type="ECO:0000256" key="8">
    <source>
        <dbReference type="PROSITE-ProRule" id="PRU00108"/>
    </source>
</evidence>
<dbReference type="Gene3D" id="1.10.10.60">
    <property type="entry name" value="Homeodomain-like"/>
    <property type="match status" value="1"/>
</dbReference>
<keyword evidence="5 8" id="KW-0371">Homeobox</keyword>
<dbReference type="InterPro" id="IPR001356">
    <property type="entry name" value="HD"/>
</dbReference>
<keyword evidence="12" id="KW-1185">Reference proteome</keyword>
<dbReference type="PANTHER" id="PTHR11850">
    <property type="entry name" value="HOMEOBOX PROTEIN TRANSCRIPTION FACTORS"/>
    <property type="match status" value="1"/>
</dbReference>
<dbReference type="SUPFAM" id="SSF46689">
    <property type="entry name" value="Homeodomain-like"/>
    <property type="match status" value="1"/>
</dbReference>
<dbReference type="FunFam" id="1.10.10.60:FF:000083">
    <property type="entry name" value="BEL1-like homeodomain protein 4"/>
    <property type="match status" value="1"/>
</dbReference>
<evidence type="ECO:0000256" key="1">
    <source>
        <dbReference type="ARBA" id="ARBA00004123"/>
    </source>
</evidence>
<feature type="compositionally biased region" description="Basic and acidic residues" evidence="9">
    <location>
        <begin position="155"/>
        <end position="171"/>
    </location>
</feature>
<dbReference type="InterPro" id="IPR050224">
    <property type="entry name" value="TALE_homeobox"/>
</dbReference>
<name>A0A5P1F3E1_ASPOF</name>
<evidence type="ECO:0000256" key="5">
    <source>
        <dbReference type="ARBA" id="ARBA00023155"/>
    </source>
</evidence>
<comment type="subcellular location">
    <subcellularLocation>
        <location evidence="1 8">Nucleus</location>
    </subcellularLocation>
</comment>
<comment type="similarity">
    <text evidence="2">Belongs to the TALE/BELL homeobox family.</text>
</comment>
<dbReference type="Proteomes" id="UP000243459">
    <property type="component" value="Chromosome 4"/>
</dbReference>
<evidence type="ECO:0000259" key="10">
    <source>
        <dbReference type="PROSITE" id="PS50071"/>
    </source>
</evidence>
<gene>
    <name evidence="11" type="ORF">A4U43_C04F24750</name>
</gene>
<protein>
    <recommendedName>
        <fullName evidence="10">Homeobox domain-containing protein</fullName>
    </recommendedName>
</protein>
<keyword evidence="7 8" id="KW-0539">Nucleus</keyword>
<dbReference type="Pfam" id="PF05920">
    <property type="entry name" value="Homeobox_KN"/>
    <property type="match status" value="1"/>
</dbReference>
<evidence type="ECO:0000256" key="2">
    <source>
        <dbReference type="ARBA" id="ARBA00006454"/>
    </source>
</evidence>
<feature type="domain" description="Homeobox" evidence="10">
    <location>
        <begin position="40"/>
        <end position="103"/>
    </location>
</feature>
<evidence type="ECO:0000313" key="12">
    <source>
        <dbReference type="Proteomes" id="UP000243459"/>
    </source>
</evidence>
<evidence type="ECO:0000313" key="11">
    <source>
        <dbReference type="EMBL" id="ONK72906.1"/>
    </source>
</evidence>
<reference evidence="12" key="1">
    <citation type="journal article" date="2017" name="Nat. Commun.">
        <title>The asparagus genome sheds light on the origin and evolution of a young Y chromosome.</title>
        <authorList>
            <person name="Harkess A."/>
            <person name="Zhou J."/>
            <person name="Xu C."/>
            <person name="Bowers J.E."/>
            <person name="Van der Hulst R."/>
            <person name="Ayyampalayam S."/>
            <person name="Mercati F."/>
            <person name="Riccardi P."/>
            <person name="McKain M.R."/>
            <person name="Kakrana A."/>
            <person name="Tang H."/>
            <person name="Ray J."/>
            <person name="Groenendijk J."/>
            <person name="Arikit S."/>
            <person name="Mathioni S.M."/>
            <person name="Nakano M."/>
            <person name="Shan H."/>
            <person name="Telgmann-Rauber A."/>
            <person name="Kanno A."/>
            <person name="Yue Z."/>
            <person name="Chen H."/>
            <person name="Li W."/>
            <person name="Chen Y."/>
            <person name="Xu X."/>
            <person name="Zhang Y."/>
            <person name="Luo S."/>
            <person name="Chen H."/>
            <person name="Gao J."/>
            <person name="Mao Z."/>
            <person name="Pires J.C."/>
            <person name="Luo M."/>
            <person name="Kudrna D."/>
            <person name="Wing R.A."/>
            <person name="Meyers B.C."/>
            <person name="Yi K."/>
            <person name="Kong H."/>
            <person name="Lavrijsen P."/>
            <person name="Sunseri F."/>
            <person name="Falavigna A."/>
            <person name="Ye Y."/>
            <person name="Leebens-Mack J.H."/>
            <person name="Chen G."/>
        </authorList>
    </citation>
    <scope>NUCLEOTIDE SEQUENCE [LARGE SCALE GENOMIC DNA]</scope>
    <source>
        <strain evidence="12">cv. DH0086</strain>
    </source>
</reference>
<dbReference type="OMA" id="YNHEMAS"/>
<evidence type="ECO:0000256" key="6">
    <source>
        <dbReference type="ARBA" id="ARBA00023163"/>
    </source>
</evidence>
<dbReference type="Gramene" id="ONK72906">
    <property type="protein sequence ID" value="ONK72906"/>
    <property type="gene ID" value="A4U43_C04F24750"/>
</dbReference>
<dbReference type="PROSITE" id="PS50071">
    <property type="entry name" value="HOMEOBOX_2"/>
    <property type="match status" value="1"/>
</dbReference>
<evidence type="ECO:0000256" key="3">
    <source>
        <dbReference type="ARBA" id="ARBA00023015"/>
    </source>
</evidence>
<accession>A0A5P1F3E1</accession>
<feature type="compositionally biased region" description="Polar residues" evidence="9">
    <location>
        <begin position="131"/>
        <end position="152"/>
    </location>
</feature>
<dbReference type="CDD" id="cd00086">
    <property type="entry name" value="homeodomain"/>
    <property type="match status" value="1"/>
</dbReference>
<dbReference type="AlphaFoldDB" id="A0A5P1F3E1"/>
<dbReference type="InterPro" id="IPR008422">
    <property type="entry name" value="KN_HD"/>
</dbReference>
<feature type="region of interest" description="Disordered" evidence="9">
    <location>
        <begin position="112"/>
        <end position="173"/>
    </location>
</feature>